<dbReference type="EMBL" id="JGZT01000008">
    <property type="protein sequence ID" value="KFJ01558.1"/>
    <property type="molecule type" value="Genomic_DNA"/>
</dbReference>
<dbReference type="AlphaFoldDB" id="A0A087E1A7"/>
<evidence type="ECO:0000313" key="3">
    <source>
        <dbReference type="Proteomes" id="UP000029003"/>
    </source>
</evidence>
<dbReference type="Proteomes" id="UP000029003">
    <property type="component" value="Unassembled WGS sequence"/>
</dbReference>
<keyword evidence="1" id="KW-0472">Membrane</keyword>
<keyword evidence="1" id="KW-1133">Transmembrane helix</keyword>
<accession>A0A087E1A7</accession>
<reference evidence="2 3" key="1">
    <citation type="submission" date="2014-03" db="EMBL/GenBank/DDBJ databases">
        <title>Genomics of Bifidobacteria.</title>
        <authorList>
            <person name="Ventura M."/>
            <person name="Milani C."/>
            <person name="Lugli G.A."/>
        </authorList>
    </citation>
    <scope>NUCLEOTIDE SEQUENCE [LARGE SCALE GENOMIC DNA]</scope>
    <source>
        <strain evidence="2 3">LMG 21395</strain>
    </source>
</reference>
<feature type="transmembrane region" description="Helical" evidence="1">
    <location>
        <begin position="99"/>
        <end position="124"/>
    </location>
</feature>
<comment type="caution">
    <text evidence="2">The sequence shown here is derived from an EMBL/GenBank/DDBJ whole genome shotgun (WGS) entry which is preliminary data.</text>
</comment>
<proteinExistence type="predicted"/>
<gene>
    <name evidence="2" type="ORF">THER5_1452</name>
</gene>
<sequence>MACTRSLRDTFAGPNGPITREEGVASRLCETVGTWKASERRARVRRPAYAVGTDPRTGRESFQPRSFCLKGADGRLQQGEEASSVADTQGGASCVIGRLVCLVVGCVGVWIIVPVFACDLYVVAREVEQISTKNGRAGMCSAVCTCPDIREPAYRLPGGQNNLYLVCGVCPGMRGVAHSNRPCVLKHNGSVLIPDIHSGLYPVKDCRVISQSHLERIDSAAGLVHGGMGQLCDCLDA</sequence>
<evidence type="ECO:0000256" key="1">
    <source>
        <dbReference type="SAM" id="Phobius"/>
    </source>
</evidence>
<keyword evidence="1" id="KW-0812">Transmembrane</keyword>
<name>A0A087E1A7_9BIFI</name>
<protein>
    <submittedName>
        <fullName evidence="2">Uncharacterized protein</fullName>
    </submittedName>
</protein>
<organism evidence="2 3">
    <name type="scientific">Bifidobacterium thermacidophilum subsp. thermacidophilum</name>
    <dbReference type="NCBI Taxonomy" id="79262"/>
    <lineage>
        <taxon>Bacteria</taxon>
        <taxon>Bacillati</taxon>
        <taxon>Actinomycetota</taxon>
        <taxon>Actinomycetes</taxon>
        <taxon>Bifidobacteriales</taxon>
        <taxon>Bifidobacteriaceae</taxon>
        <taxon>Bifidobacterium</taxon>
    </lineage>
</organism>
<evidence type="ECO:0000313" key="2">
    <source>
        <dbReference type="EMBL" id="KFJ01558.1"/>
    </source>
</evidence>